<protein>
    <submittedName>
        <fullName evidence="1">Uncharacterized protein</fullName>
    </submittedName>
</protein>
<dbReference type="AlphaFoldDB" id="A0A8S1HN30"/>
<name>A0A8S1HN30_9PELO</name>
<accession>A0A8S1HN30</accession>
<reference evidence="1" key="1">
    <citation type="submission" date="2020-10" db="EMBL/GenBank/DDBJ databases">
        <authorList>
            <person name="Kikuchi T."/>
        </authorList>
    </citation>
    <scope>NUCLEOTIDE SEQUENCE</scope>
    <source>
        <strain evidence="1">NKZ352</strain>
    </source>
</reference>
<comment type="caution">
    <text evidence="1">The sequence shown here is derived from an EMBL/GenBank/DDBJ whole genome shotgun (WGS) entry which is preliminary data.</text>
</comment>
<sequence length="79" mass="8612">MSVSMVVIVATQESVISFRGRKRGKALLATFPPYSYGRLPQPLINAHRAKEEGSKVALSHTHTHGLSQKYAFCLVNGAT</sequence>
<evidence type="ECO:0000313" key="2">
    <source>
        <dbReference type="Proteomes" id="UP000835052"/>
    </source>
</evidence>
<dbReference type="Proteomes" id="UP000835052">
    <property type="component" value="Unassembled WGS sequence"/>
</dbReference>
<organism evidence="1 2">
    <name type="scientific">Caenorhabditis auriculariae</name>
    <dbReference type="NCBI Taxonomy" id="2777116"/>
    <lineage>
        <taxon>Eukaryota</taxon>
        <taxon>Metazoa</taxon>
        <taxon>Ecdysozoa</taxon>
        <taxon>Nematoda</taxon>
        <taxon>Chromadorea</taxon>
        <taxon>Rhabditida</taxon>
        <taxon>Rhabditina</taxon>
        <taxon>Rhabditomorpha</taxon>
        <taxon>Rhabditoidea</taxon>
        <taxon>Rhabditidae</taxon>
        <taxon>Peloderinae</taxon>
        <taxon>Caenorhabditis</taxon>
    </lineage>
</organism>
<keyword evidence="2" id="KW-1185">Reference proteome</keyword>
<dbReference type="EMBL" id="CAJGYM010000071">
    <property type="protein sequence ID" value="CAD6196386.1"/>
    <property type="molecule type" value="Genomic_DNA"/>
</dbReference>
<evidence type="ECO:0000313" key="1">
    <source>
        <dbReference type="EMBL" id="CAD6196386.1"/>
    </source>
</evidence>
<proteinExistence type="predicted"/>
<gene>
    <name evidence="1" type="ORF">CAUJ_LOCUS12301</name>
</gene>